<proteinExistence type="predicted"/>
<dbReference type="EMBL" id="JBHTKY010000005">
    <property type="protein sequence ID" value="MFD1165071.1"/>
    <property type="molecule type" value="Genomic_DNA"/>
</dbReference>
<evidence type="ECO:0000313" key="1">
    <source>
        <dbReference type="EMBL" id="MFD1165071.1"/>
    </source>
</evidence>
<keyword evidence="2" id="KW-1185">Reference proteome</keyword>
<organism evidence="1 2">
    <name type="scientific">Sphingobacterium daejeonense</name>
    <dbReference type="NCBI Taxonomy" id="371142"/>
    <lineage>
        <taxon>Bacteria</taxon>
        <taxon>Pseudomonadati</taxon>
        <taxon>Bacteroidota</taxon>
        <taxon>Sphingobacteriia</taxon>
        <taxon>Sphingobacteriales</taxon>
        <taxon>Sphingobacteriaceae</taxon>
        <taxon>Sphingobacterium</taxon>
    </lineage>
</organism>
<dbReference type="Proteomes" id="UP001597205">
    <property type="component" value="Unassembled WGS sequence"/>
</dbReference>
<dbReference type="Gene3D" id="3.40.190.10">
    <property type="entry name" value="Periplasmic binding protein-like II"/>
    <property type="match status" value="2"/>
</dbReference>
<dbReference type="SUPFAM" id="SSF53850">
    <property type="entry name" value="Periplasmic binding protein-like II"/>
    <property type="match status" value="1"/>
</dbReference>
<reference evidence="2" key="1">
    <citation type="journal article" date="2019" name="Int. J. Syst. Evol. Microbiol.">
        <title>The Global Catalogue of Microorganisms (GCM) 10K type strain sequencing project: providing services to taxonomists for standard genome sequencing and annotation.</title>
        <authorList>
            <consortium name="The Broad Institute Genomics Platform"/>
            <consortium name="The Broad Institute Genome Sequencing Center for Infectious Disease"/>
            <person name="Wu L."/>
            <person name="Ma J."/>
        </authorList>
    </citation>
    <scope>NUCLEOTIDE SEQUENCE [LARGE SCALE GENOMIC DNA]</scope>
    <source>
        <strain evidence="2">CCUG 52468</strain>
    </source>
</reference>
<name>A0ABW3RIW5_9SPHI</name>
<dbReference type="RefSeq" id="WP_380895028.1">
    <property type="nucleotide sequence ID" value="NZ_JBHTKY010000005.1"/>
</dbReference>
<accession>A0ABW3RIW5</accession>
<evidence type="ECO:0000313" key="2">
    <source>
        <dbReference type="Proteomes" id="UP001597205"/>
    </source>
</evidence>
<sequence>MQYYFYVHNAYLTKIHHRESPMKILYKEVDAAPVWYSEVVYQKLLNHPVELVEIPAEENIKATYMIAEMKNAPCAQAGKDFVDFMKSDVAKNIYKKYGFETP</sequence>
<protein>
    <submittedName>
        <fullName evidence="1">Molybdate ABC transporter substrate-binding protein</fullName>
    </submittedName>
</protein>
<comment type="caution">
    <text evidence="1">The sequence shown here is derived from an EMBL/GenBank/DDBJ whole genome shotgun (WGS) entry which is preliminary data.</text>
</comment>
<dbReference type="Pfam" id="PF13531">
    <property type="entry name" value="SBP_bac_11"/>
    <property type="match status" value="1"/>
</dbReference>
<gene>
    <name evidence="1" type="ORF">ACFQ2C_05560</name>
</gene>